<sequence length="25" mass="2875">MKMNNYIFLHGNMSSVVPDHINKNA</sequence>
<accession>A0A0E9SMI5</accession>
<dbReference type="AlphaFoldDB" id="A0A0E9SMI5"/>
<proteinExistence type="predicted"/>
<name>A0A0E9SMI5_ANGAN</name>
<evidence type="ECO:0000313" key="1">
    <source>
        <dbReference type="EMBL" id="JAH41860.1"/>
    </source>
</evidence>
<dbReference type="EMBL" id="GBXM01066717">
    <property type="protein sequence ID" value="JAH41860.1"/>
    <property type="molecule type" value="Transcribed_RNA"/>
</dbReference>
<organism evidence="1">
    <name type="scientific">Anguilla anguilla</name>
    <name type="common">European freshwater eel</name>
    <name type="synonym">Muraena anguilla</name>
    <dbReference type="NCBI Taxonomy" id="7936"/>
    <lineage>
        <taxon>Eukaryota</taxon>
        <taxon>Metazoa</taxon>
        <taxon>Chordata</taxon>
        <taxon>Craniata</taxon>
        <taxon>Vertebrata</taxon>
        <taxon>Euteleostomi</taxon>
        <taxon>Actinopterygii</taxon>
        <taxon>Neopterygii</taxon>
        <taxon>Teleostei</taxon>
        <taxon>Anguilliformes</taxon>
        <taxon>Anguillidae</taxon>
        <taxon>Anguilla</taxon>
    </lineage>
</organism>
<reference evidence="1" key="2">
    <citation type="journal article" date="2015" name="Fish Shellfish Immunol.">
        <title>Early steps in the European eel (Anguilla anguilla)-Vibrio vulnificus interaction in the gills: Role of the RtxA13 toxin.</title>
        <authorList>
            <person name="Callol A."/>
            <person name="Pajuelo D."/>
            <person name="Ebbesson L."/>
            <person name="Teles M."/>
            <person name="MacKenzie S."/>
            <person name="Amaro C."/>
        </authorList>
    </citation>
    <scope>NUCLEOTIDE SEQUENCE</scope>
</reference>
<protein>
    <submittedName>
        <fullName evidence="1">Uncharacterized protein</fullName>
    </submittedName>
</protein>
<reference evidence="1" key="1">
    <citation type="submission" date="2014-11" db="EMBL/GenBank/DDBJ databases">
        <authorList>
            <person name="Amaro Gonzalez C."/>
        </authorList>
    </citation>
    <scope>NUCLEOTIDE SEQUENCE</scope>
</reference>